<gene>
    <name evidence="2" type="ORF">NDU88_003488</name>
</gene>
<name>A0AAV7KZ43_PLEWA</name>
<dbReference type="EMBL" id="JANPWB010000016">
    <property type="protein sequence ID" value="KAJ1083329.1"/>
    <property type="molecule type" value="Genomic_DNA"/>
</dbReference>
<evidence type="ECO:0000313" key="3">
    <source>
        <dbReference type="Proteomes" id="UP001066276"/>
    </source>
</evidence>
<dbReference type="AlphaFoldDB" id="A0AAV7KZ43"/>
<dbReference type="Proteomes" id="UP001066276">
    <property type="component" value="Chromosome 12"/>
</dbReference>
<feature type="region of interest" description="Disordered" evidence="1">
    <location>
        <begin position="1"/>
        <end position="30"/>
    </location>
</feature>
<comment type="caution">
    <text evidence="2">The sequence shown here is derived from an EMBL/GenBank/DDBJ whole genome shotgun (WGS) entry which is preliminary data.</text>
</comment>
<proteinExistence type="predicted"/>
<organism evidence="2 3">
    <name type="scientific">Pleurodeles waltl</name>
    <name type="common">Iberian ribbed newt</name>
    <dbReference type="NCBI Taxonomy" id="8319"/>
    <lineage>
        <taxon>Eukaryota</taxon>
        <taxon>Metazoa</taxon>
        <taxon>Chordata</taxon>
        <taxon>Craniata</taxon>
        <taxon>Vertebrata</taxon>
        <taxon>Euteleostomi</taxon>
        <taxon>Amphibia</taxon>
        <taxon>Batrachia</taxon>
        <taxon>Caudata</taxon>
        <taxon>Salamandroidea</taxon>
        <taxon>Salamandridae</taxon>
        <taxon>Pleurodelinae</taxon>
        <taxon>Pleurodeles</taxon>
    </lineage>
</organism>
<sequence length="89" mass="9846">MTVGAPGLQLRGDPTRLEDEEDGYRPAGCCGRPRLASPEAAPLRLAVPTRARAAWRWDRAQGREEVVRPCANREIEGRGPDGGRLERRL</sequence>
<protein>
    <submittedName>
        <fullName evidence="2">Uncharacterized protein</fullName>
    </submittedName>
</protein>
<reference evidence="2" key="1">
    <citation type="journal article" date="2022" name="bioRxiv">
        <title>Sequencing and chromosome-scale assembly of the giantPleurodeles waltlgenome.</title>
        <authorList>
            <person name="Brown T."/>
            <person name="Elewa A."/>
            <person name="Iarovenko S."/>
            <person name="Subramanian E."/>
            <person name="Araus A.J."/>
            <person name="Petzold A."/>
            <person name="Susuki M."/>
            <person name="Suzuki K.-i.T."/>
            <person name="Hayashi T."/>
            <person name="Toyoda A."/>
            <person name="Oliveira C."/>
            <person name="Osipova E."/>
            <person name="Leigh N.D."/>
            <person name="Simon A."/>
            <person name="Yun M.H."/>
        </authorList>
    </citation>
    <scope>NUCLEOTIDE SEQUENCE</scope>
    <source>
        <strain evidence="2">20211129_DDA</strain>
        <tissue evidence="2">Liver</tissue>
    </source>
</reference>
<keyword evidence="3" id="KW-1185">Reference proteome</keyword>
<evidence type="ECO:0000256" key="1">
    <source>
        <dbReference type="SAM" id="MobiDB-lite"/>
    </source>
</evidence>
<accession>A0AAV7KZ43</accession>
<evidence type="ECO:0000313" key="2">
    <source>
        <dbReference type="EMBL" id="KAJ1083329.1"/>
    </source>
</evidence>